<reference evidence="1" key="1">
    <citation type="submission" date="2022-02" db="EMBL/GenBank/DDBJ databases">
        <title>Plant Genome Project.</title>
        <authorList>
            <person name="Zhang R.-G."/>
        </authorList>
    </citation>
    <scope>NUCLEOTIDE SEQUENCE</scope>
    <source>
        <strain evidence="1">AT1</strain>
    </source>
</reference>
<proteinExistence type="predicted"/>
<dbReference type="EMBL" id="CM046389">
    <property type="protein sequence ID" value="KAI8567280.1"/>
    <property type="molecule type" value="Genomic_DNA"/>
</dbReference>
<accession>A0ACC0PP59</accession>
<keyword evidence="2" id="KW-1185">Reference proteome</keyword>
<evidence type="ECO:0000313" key="2">
    <source>
        <dbReference type="Proteomes" id="UP001062846"/>
    </source>
</evidence>
<protein>
    <submittedName>
        <fullName evidence="1">Uncharacterized protein</fullName>
    </submittedName>
</protein>
<name>A0ACC0PP59_RHOML</name>
<organism evidence="1 2">
    <name type="scientific">Rhododendron molle</name>
    <name type="common">Chinese azalea</name>
    <name type="synonym">Azalea mollis</name>
    <dbReference type="NCBI Taxonomy" id="49168"/>
    <lineage>
        <taxon>Eukaryota</taxon>
        <taxon>Viridiplantae</taxon>
        <taxon>Streptophyta</taxon>
        <taxon>Embryophyta</taxon>
        <taxon>Tracheophyta</taxon>
        <taxon>Spermatophyta</taxon>
        <taxon>Magnoliopsida</taxon>
        <taxon>eudicotyledons</taxon>
        <taxon>Gunneridae</taxon>
        <taxon>Pentapetalae</taxon>
        <taxon>asterids</taxon>
        <taxon>Ericales</taxon>
        <taxon>Ericaceae</taxon>
        <taxon>Ericoideae</taxon>
        <taxon>Rhodoreae</taxon>
        <taxon>Rhododendron</taxon>
    </lineage>
</organism>
<sequence>MRKQRRTRFIVCRKGPIDEKVVIIGFEFVNRFDFNLSPLNTAAVLGIDLVGWRTINLKRLVEMEEEEIGDREEDLKNCAEIERWRVRSTIEATP</sequence>
<gene>
    <name evidence="1" type="ORF">RHMOL_Rhmol02G0108700</name>
</gene>
<comment type="caution">
    <text evidence="1">The sequence shown here is derived from an EMBL/GenBank/DDBJ whole genome shotgun (WGS) entry which is preliminary data.</text>
</comment>
<evidence type="ECO:0000313" key="1">
    <source>
        <dbReference type="EMBL" id="KAI8567280.1"/>
    </source>
</evidence>
<dbReference type="Proteomes" id="UP001062846">
    <property type="component" value="Chromosome 2"/>
</dbReference>